<dbReference type="SUPFAM" id="SSF52540">
    <property type="entry name" value="P-loop containing nucleoside triphosphate hydrolases"/>
    <property type="match status" value="1"/>
</dbReference>
<dbReference type="AlphaFoldDB" id="A0A4Y7Q715"/>
<dbReference type="Gene3D" id="3.40.50.300">
    <property type="entry name" value="P-loop containing nucleotide triphosphate hydrolases"/>
    <property type="match status" value="1"/>
</dbReference>
<keyword evidence="1" id="KW-0677">Repeat</keyword>
<evidence type="ECO:0000313" key="3">
    <source>
        <dbReference type="EMBL" id="TDL23235.1"/>
    </source>
</evidence>
<dbReference type="InterPro" id="IPR027417">
    <property type="entry name" value="P-loop_NTPase"/>
</dbReference>
<dbReference type="Proteomes" id="UP000294933">
    <property type="component" value="Unassembled WGS sequence"/>
</dbReference>
<feature type="domain" description="Nephrocystin 3-like N-terminal" evidence="2">
    <location>
        <begin position="136"/>
        <end position="305"/>
    </location>
</feature>
<evidence type="ECO:0000256" key="1">
    <source>
        <dbReference type="ARBA" id="ARBA00022737"/>
    </source>
</evidence>
<dbReference type="STRING" id="50990.A0A4Y7Q715"/>
<accession>A0A4Y7Q715</accession>
<dbReference type="OrthoDB" id="5106486at2759"/>
<proteinExistence type="predicted"/>
<dbReference type="EMBL" id="ML170171">
    <property type="protein sequence ID" value="TDL23235.1"/>
    <property type="molecule type" value="Genomic_DNA"/>
</dbReference>
<name>A0A4Y7Q715_9AGAM</name>
<evidence type="ECO:0000259" key="2">
    <source>
        <dbReference type="Pfam" id="PF24883"/>
    </source>
</evidence>
<organism evidence="3 4">
    <name type="scientific">Rickenella mellea</name>
    <dbReference type="NCBI Taxonomy" id="50990"/>
    <lineage>
        <taxon>Eukaryota</taxon>
        <taxon>Fungi</taxon>
        <taxon>Dikarya</taxon>
        <taxon>Basidiomycota</taxon>
        <taxon>Agaricomycotina</taxon>
        <taxon>Agaricomycetes</taxon>
        <taxon>Hymenochaetales</taxon>
        <taxon>Rickenellaceae</taxon>
        <taxon>Rickenella</taxon>
    </lineage>
</organism>
<gene>
    <name evidence="3" type="ORF">BD410DRAFT_769114</name>
</gene>
<dbReference type="InterPro" id="IPR056884">
    <property type="entry name" value="NPHP3-like_N"/>
</dbReference>
<keyword evidence="4" id="KW-1185">Reference proteome</keyword>
<dbReference type="PANTHER" id="PTHR10039:SF14">
    <property type="entry name" value="NACHT DOMAIN-CONTAINING PROTEIN"/>
    <property type="match status" value="1"/>
</dbReference>
<protein>
    <recommendedName>
        <fullName evidence="2">Nephrocystin 3-like N-terminal domain-containing protein</fullName>
    </recommendedName>
</protein>
<reference evidence="3 4" key="1">
    <citation type="submission" date="2018-06" db="EMBL/GenBank/DDBJ databases">
        <title>A transcriptomic atlas of mushroom development highlights an independent origin of complex multicellularity.</title>
        <authorList>
            <consortium name="DOE Joint Genome Institute"/>
            <person name="Krizsan K."/>
            <person name="Almasi E."/>
            <person name="Merenyi Z."/>
            <person name="Sahu N."/>
            <person name="Viragh M."/>
            <person name="Koszo T."/>
            <person name="Mondo S."/>
            <person name="Kiss B."/>
            <person name="Balint B."/>
            <person name="Kues U."/>
            <person name="Barry K."/>
            <person name="Hegedus J.C."/>
            <person name="Henrissat B."/>
            <person name="Johnson J."/>
            <person name="Lipzen A."/>
            <person name="Ohm R."/>
            <person name="Nagy I."/>
            <person name="Pangilinan J."/>
            <person name="Yan J."/>
            <person name="Xiong Y."/>
            <person name="Grigoriev I.V."/>
            <person name="Hibbett D.S."/>
            <person name="Nagy L.G."/>
        </authorList>
    </citation>
    <scope>NUCLEOTIDE SEQUENCE [LARGE SCALE GENOMIC DNA]</scope>
    <source>
        <strain evidence="3 4">SZMC22713</strain>
    </source>
</reference>
<dbReference type="VEuPathDB" id="FungiDB:BD410DRAFT_769114"/>
<sequence>MYYSKPCTWNFCWPDPKRPHVRGTEAKHVWKIKKVDGNYAIHTGTGAKSWCFENDRLNSQVFLREESPESTYYQWIFEGTGTIEKLPLDVETARVIRQRRVSHDKLEWEEVTKFLSEKLPRVPGATFMHERACLAGTCTNLLKTISEWTMTSDSLYLLTAPAGAGKSTIAHTVASQARAKGILGGSFFLHRDFNNRRDAHMVVNSLAFQLAHFDLGIAKSIRSTLTRDPDLPLSSSLHNKLSDLIVNPVRNTSNVKGTILLVIDDLDALVNGNATDSNMRQSFLTCIASLESELPSTLKIFMTSRPEADITFELASFWQCSLGIDTKETQDDLKKYAINCMTKIARRYKYLGNTWPGSEAILHLVAFSSGFKLYIFM</sequence>
<evidence type="ECO:0000313" key="4">
    <source>
        <dbReference type="Proteomes" id="UP000294933"/>
    </source>
</evidence>
<dbReference type="Pfam" id="PF24883">
    <property type="entry name" value="NPHP3_N"/>
    <property type="match status" value="1"/>
</dbReference>
<dbReference type="PANTHER" id="PTHR10039">
    <property type="entry name" value="AMELOGENIN"/>
    <property type="match status" value="1"/>
</dbReference>